<accession>A0ABW3I7D7</accession>
<dbReference type="NCBIfam" id="NF008758">
    <property type="entry name" value="PRK11789.1"/>
    <property type="match status" value="1"/>
</dbReference>
<evidence type="ECO:0000313" key="15">
    <source>
        <dbReference type="Proteomes" id="UP001596996"/>
    </source>
</evidence>
<gene>
    <name evidence="14" type="primary">ampD</name>
    <name evidence="14" type="ORF">ACFQ02_02555</name>
</gene>
<dbReference type="InterPro" id="IPR051206">
    <property type="entry name" value="NAMLAA_amidase_2"/>
</dbReference>
<evidence type="ECO:0000256" key="7">
    <source>
        <dbReference type="ARBA" id="ARBA00022723"/>
    </source>
</evidence>
<evidence type="ECO:0000256" key="11">
    <source>
        <dbReference type="ARBA" id="ARBA00039257"/>
    </source>
</evidence>
<evidence type="ECO:0000256" key="1">
    <source>
        <dbReference type="ARBA" id="ARBA00001561"/>
    </source>
</evidence>
<dbReference type="EC" id="3.5.1.28" evidence="5"/>
<proteinExistence type="inferred from homology"/>
<dbReference type="PANTHER" id="PTHR30417">
    <property type="entry name" value="N-ACETYLMURAMOYL-L-ALANINE AMIDASE AMID"/>
    <property type="match status" value="1"/>
</dbReference>
<organism evidence="14 15">
    <name type="scientific">Seminibacterium arietis</name>
    <dbReference type="NCBI Taxonomy" id="1173502"/>
    <lineage>
        <taxon>Bacteria</taxon>
        <taxon>Pseudomonadati</taxon>
        <taxon>Pseudomonadota</taxon>
        <taxon>Gammaproteobacteria</taxon>
        <taxon>Pasteurellales</taxon>
        <taxon>Pasteurellaceae</taxon>
        <taxon>Seminibacterium</taxon>
    </lineage>
</organism>
<keyword evidence="6" id="KW-0963">Cytoplasm</keyword>
<comment type="subcellular location">
    <subcellularLocation>
        <location evidence="3">Cytoplasm</location>
    </subcellularLocation>
</comment>
<comment type="caution">
    <text evidence="14">The sequence shown here is derived from an EMBL/GenBank/DDBJ whole genome shotgun (WGS) entry which is preliminary data.</text>
</comment>
<evidence type="ECO:0000256" key="5">
    <source>
        <dbReference type="ARBA" id="ARBA00011901"/>
    </source>
</evidence>
<comment type="catalytic activity">
    <reaction evidence="1">
        <text>Hydrolyzes the link between N-acetylmuramoyl residues and L-amino acid residues in certain cell-wall glycopeptides.</text>
        <dbReference type="EC" id="3.5.1.28"/>
    </reaction>
</comment>
<dbReference type="InterPro" id="IPR002502">
    <property type="entry name" value="Amidase_domain"/>
</dbReference>
<evidence type="ECO:0000313" key="14">
    <source>
        <dbReference type="EMBL" id="MFD0965738.1"/>
    </source>
</evidence>
<evidence type="ECO:0000256" key="4">
    <source>
        <dbReference type="ARBA" id="ARBA00007553"/>
    </source>
</evidence>
<dbReference type="CDD" id="cd06583">
    <property type="entry name" value="PGRP"/>
    <property type="match status" value="1"/>
</dbReference>
<feature type="domain" description="N-acetylmuramoyl-L-alanine amidase" evidence="13">
    <location>
        <begin position="21"/>
        <end position="172"/>
    </location>
</feature>
<evidence type="ECO:0000259" key="13">
    <source>
        <dbReference type="SMART" id="SM00644"/>
    </source>
</evidence>
<keyword evidence="9" id="KW-0862">Zinc</keyword>
<evidence type="ECO:0000256" key="2">
    <source>
        <dbReference type="ARBA" id="ARBA00001947"/>
    </source>
</evidence>
<dbReference type="Proteomes" id="UP001596996">
    <property type="component" value="Unassembled WGS sequence"/>
</dbReference>
<evidence type="ECO:0000256" key="8">
    <source>
        <dbReference type="ARBA" id="ARBA00022801"/>
    </source>
</evidence>
<dbReference type="RefSeq" id="WP_380818858.1">
    <property type="nucleotide sequence ID" value="NZ_JBHTJN010000004.1"/>
</dbReference>
<dbReference type="EMBL" id="JBHTJN010000004">
    <property type="protein sequence ID" value="MFD0965738.1"/>
    <property type="molecule type" value="Genomic_DNA"/>
</dbReference>
<name>A0ABW3I7D7_9PAST</name>
<evidence type="ECO:0000256" key="3">
    <source>
        <dbReference type="ARBA" id="ARBA00004496"/>
    </source>
</evidence>
<dbReference type="SUPFAM" id="SSF55846">
    <property type="entry name" value="N-acetylmuramoyl-L-alanine amidase-like"/>
    <property type="match status" value="1"/>
</dbReference>
<evidence type="ECO:0000256" key="10">
    <source>
        <dbReference type="ARBA" id="ARBA00023316"/>
    </source>
</evidence>
<dbReference type="PANTHER" id="PTHR30417:SF4">
    <property type="entry name" value="1,6-ANHYDRO-N-ACETYLMURAMYL-L-ALANINE AMIDASE AMPD"/>
    <property type="match status" value="1"/>
</dbReference>
<sequence length="184" mass="21475">MTEKRLYIKQGWLENADRLLSPHFDQRPDPMDISLLVIHYISLPPQQFGGGYIKDFFLGKLNPTVHSYFADIYQMRVSAHCFIDRLGQITQFVNFNHRAWHAGLSEFQGRQKCNDFSIGIELEGCNESPFTMHQYVALTMLTKSIMSAYPQITKERIVGHCHIAPERKLDPGQYFDWRKYLDSL</sequence>
<dbReference type="Pfam" id="PF01510">
    <property type="entry name" value="Amidase_2"/>
    <property type="match status" value="1"/>
</dbReference>
<evidence type="ECO:0000256" key="12">
    <source>
        <dbReference type="ARBA" id="ARBA00042615"/>
    </source>
</evidence>
<dbReference type="InterPro" id="IPR036505">
    <property type="entry name" value="Amidase/PGRP_sf"/>
</dbReference>
<keyword evidence="10" id="KW-0961">Cell wall biogenesis/degradation</keyword>
<dbReference type="SMART" id="SM00644">
    <property type="entry name" value="Ami_2"/>
    <property type="match status" value="1"/>
</dbReference>
<protein>
    <recommendedName>
        <fullName evidence="11">1,6-anhydro-N-acetylmuramyl-L-alanine amidase AmpD</fullName>
        <ecNumber evidence="5">3.5.1.28</ecNumber>
    </recommendedName>
    <alternativeName>
        <fullName evidence="12">N-acetylmuramoyl-L-alanine amidase</fullName>
    </alternativeName>
</protein>
<keyword evidence="8 14" id="KW-0378">Hydrolase</keyword>
<comment type="cofactor">
    <cofactor evidence="2">
        <name>Zn(2+)</name>
        <dbReference type="ChEBI" id="CHEBI:29105"/>
    </cofactor>
</comment>
<evidence type="ECO:0000256" key="9">
    <source>
        <dbReference type="ARBA" id="ARBA00022833"/>
    </source>
</evidence>
<keyword evidence="7" id="KW-0479">Metal-binding</keyword>
<reference evidence="15" key="1">
    <citation type="journal article" date="2019" name="Int. J. Syst. Evol. Microbiol.">
        <title>The Global Catalogue of Microorganisms (GCM) 10K type strain sequencing project: providing services to taxonomists for standard genome sequencing and annotation.</title>
        <authorList>
            <consortium name="The Broad Institute Genomics Platform"/>
            <consortium name="The Broad Institute Genome Sequencing Center for Infectious Disease"/>
            <person name="Wu L."/>
            <person name="Ma J."/>
        </authorList>
    </citation>
    <scope>NUCLEOTIDE SEQUENCE [LARGE SCALE GENOMIC DNA]</scope>
    <source>
        <strain evidence="15">CCUG 61707</strain>
    </source>
</reference>
<dbReference type="GO" id="GO:0008745">
    <property type="term" value="F:N-acetylmuramoyl-L-alanine amidase activity"/>
    <property type="evidence" value="ECO:0007669"/>
    <property type="project" value="UniProtKB-EC"/>
</dbReference>
<keyword evidence="15" id="KW-1185">Reference proteome</keyword>
<evidence type="ECO:0000256" key="6">
    <source>
        <dbReference type="ARBA" id="ARBA00022490"/>
    </source>
</evidence>
<comment type="similarity">
    <text evidence="4">Belongs to the N-acetylmuramoyl-L-alanine amidase 2 family.</text>
</comment>
<dbReference type="Gene3D" id="3.40.80.10">
    <property type="entry name" value="Peptidoglycan recognition protein-like"/>
    <property type="match status" value="1"/>
</dbReference>